<reference evidence="7" key="2">
    <citation type="submission" date="2015-01" db="EMBL/GenBank/DDBJ databases">
        <title>Evolutionary Origins and Diversification of the Mycorrhizal Mutualists.</title>
        <authorList>
            <consortium name="DOE Joint Genome Institute"/>
            <consortium name="Mycorrhizal Genomics Consortium"/>
            <person name="Kohler A."/>
            <person name="Kuo A."/>
            <person name="Nagy L.G."/>
            <person name="Floudas D."/>
            <person name="Copeland A."/>
            <person name="Barry K.W."/>
            <person name="Cichocki N."/>
            <person name="Veneault-Fourrey C."/>
            <person name="LaButti K."/>
            <person name="Lindquist E.A."/>
            <person name="Lipzen A."/>
            <person name="Lundell T."/>
            <person name="Morin E."/>
            <person name="Murat C."/>
            <person name="Riley R."/>
            <person name="Ohm R."/>
            <person name="Sun H."/>
            <person name="Tunlid A."/>
            <person name="Henrissat B."/>
            <person name="Grigoriev I.V."/>
            <person name="Hibbett D.S."/>
            <person name="Martin F."/>
        </authorList>
    </citation>
    <scope>NUCLEOTIDE SEQUENCE [LARGE SCALE GENOMIC DNA]</scope>
    <source>
        <strain evidence="7">Zn</strain>
    </source>
</reference>
<keyword evidence="2" id="KW-0808">Transferase</keyword>
<evidence type="ECO:0000256" key="2">
    <source>
        <dbReference type="ARBA" id="ARBA00022679"/>
    </source>
</evidence>
<dbReference type="PANTHER" id="PTHR43712:SF17">
    <property type="entry name" value="O-METHYLTRANSFERASE"/>
    <property type="match status" value="1"/>
</dbReference>
<dbReference type="Gene3D" id="1.10.10.10">
    <property type="entry name" value="Winged helix-like DNA-binding domain superfamily/Winged helix DNA-binding domain"/>
    <property type="match status" value="1"/>
</dbReference>
<dbReference type="InterPro" id="IPR012967">
    <property type="entry name" value="COMT_dimerisation"/>
</dbReference>
<accession>A0A0C3HSI9</accession>
<protein>
    <submittedName>
        <fullName evidence="6">Uncharacterized protein</fullName>
    </submittedName>
</protein>
<evidence type="ECO:0000256" key="3">
    <source>
        <dbReference type="ARBA" id="ARBA00022691"/>
    </source>
</evidence>
<dbReference type="OrthoDB" id="1535081at2759"/>
<proteinExistence type="predicted"/>
<dbReference type="Pfam" id="PF00891">
    <property type="entry name" value="Methyltransf_2"/>
    <property type="match status" value="1"/>
</dbReference>
<dbReference type="Proteomes" id="UP000054321">
    <property type="component" value="Unassembled WGS sequence"/>
</dbReference>
<keyword evidence="3" id="KW-0949">S-adenosyl-L-methionine</keyword>
<evidence type="ECO:0000259" key="5">
    <source>
        <dbReference type="Pfam" id="PF08100"/>
    </source>
</evidence>
<keyword evidence="1" id="KW-0489">Methyltransferase</keyword>
<dbReference type="PANTHER" id="PTHR43712">
    <property type="entry name" value="PUTATIVE (AFU_ORTHOLOGUE AFUA_4G14580)-RELATED"/>
    <property type="match status" value="1"/>
</dbReference>
<dbReference type="SUPFAM" id="SSF46785">
    <property type="entry name" value="Winged helix' DNA-binding domain"/>
    <property type="match status" value="1"/>
</dbReference>
<evidence type="ECO:0000256" key="1">
    <source>
        <dbReference type="ARBA" id="ARBA00022603"/>
    </source>
</evidence>
<evidence type="ECO:0000259" key="4">
    <source>
        <dbReference type="Pfam" id="PF00891"/>
    </source>
</evidence>
<keyword evidence="7" id="KW-1185">Reference proteome</keyword>
<dbReference type="InterPro" id="IPR036388">
    <property type="entry name" value="WH-like_DNA-bd_sf"/>
</dbReference>
<reference evidence="6 7" key="1">
    <citation type="submission" date="2014-04" db="EMBL/GenBank/DDBJ databases">
        <authorList>
            <consortium name="DOE Joint Genome Institute"/>
            <person name="Kuo A."/>
            <person name="Martino E."/>
            <person name="Perotto S."/>
            <person name="Kohler A."/>
            <person name="Nagy L.G."/>
            <person name="Floudas D."/>
            <person name="Copeland A."/>
            <person name="Barry K.W."/>
            <person name="Cichocki N."/>
            <person name="Veneault-Fourrey C."/>
            <person name="LaButti K."/>
            <person name="Lindquist E.A."/>
            <person name="Lipzen A."/>
            <person name="Lundell T."/>
            <person name="Morin E."/>
            <person name="Murat C."/>
            <person name="Sun H."/>
            <person name="Tunlid A."/>
            <person name="Henrissat B."/>
            <person name="Grigoriev I.V."/>
            <person name="Hibbett D.S."/>
            <person name="Martin F."/>
            <person name="Nordberg H.P."/>
            <person name="Cantor M.N."/>
            <person name="Hua S.X."/>
        </authorList>
    </citation>
    <scope>NUCLEOTIDE SEQUENCE [LARGE SCALE GENOMIC DNA]</scope>
    <source>
        <strain evidence="6 7">Zn</strain>
    </source>
</reference>
<name>A0A0C3HSI9_OIDMZ</name>
<dbReference type="InParanoid" id="A0A0C3HSI9"/>
<dbReference type="InterPro" id="IPR016461">
    <property type="entry name" value="COMT-like"/>
</dbReference>
<evidence type="ECO:0000313" key="6">
    <source>
        <dbReference type="EMBL" id="KIN05202.1"/>
    </source>
</evidence>
<dbReference type="InterPro" id="IPR029063">
    <property type="entry name" value="SAM-dependent_MTases_sf"/>
</dbReference>
<gene>
    <name evidence="6" type="ORF">OIDMADRAFT_39556</name>
</gene>
<dbReference type="GO" id="GO:0032259">
    <property type="term" value="P:methylation"/>
    <property type="evidence" value="ECO:0007669"/>
    <property type="project" value="UniProtKB-KW"/>
</dbReference>
<dbReference type="Gene3D" id="3.40.50.150">
    <property type="entry name" value="Vaccinia Virus protein VP39"/>
    <property type="match status" value="1"/>
</dbReference>
<feature type="domain" description="O-methyltransferase dimerisation" evidence="5">
    <location>
        <begin position="69"/>
        <end position="140"/>
    </location>
</feature>
<dbReference type="PROSITE" id="PS51683">
    <property type="entry name" value="SAM_OMT_II"/>
    <property type="match status" value="1"/>
</dbReference>
<dbReference type="InterPro" id="IPR001077">
    <property type="entry name" value="COMT_C"/>
</dbReference>
<dbReference type="EMBL" id="KN832872">
    <property type="protein sequence ID" value="KIN05202.1"/>
    <property type="molecule type" value="Genomic_DNA"/>
</dbReference>
<dbReference type="AlphaFoldDB" id="A0A0C3HSI9"/>
<dbReference type="Pfam" id="PF08100">
    <property type="entry name" value="Dimerisation"/>
    <property type="match status" value="1"/>
</dbReference>
<dbReference type="GO" id="GO:0008171">
    <property type="term" value="F:O-methyltransferase activity"/>
    <property type="evidence" value="ECO:0007669"/>
    <property type="project" value="InterPro"/>
</dbReference>
<sequence length="409" mass="45631">MALSSNGTNGHGVHNIKHVLETLKNVDASSFANDADRIQAVVEAYALVSRLETPWEFVLRTCMGQPALGAALKVGKDLGLYDKWHARGDVEMTREELAKMLPTCDPDLLFRILRHLAANHVLDETSIGVFKPTPLSISFTKPVFGEWINHLYDATIPVFYKMPVYLALTGYKNPVDPTSGVFQHAKGWKGDMFHYYEAHPVEGASFDHVMGGVMANQARWVDIFPSQVLFDTDKGGDTPLVVDVGGNIGHDIEKFRESHPDTAARLYLEDRPEVVERSKCPKTVNRLGYDFFMPQPIKGARAYYMHGVLHDWSDEPARKILEMQRDAMTPGYSTLLIHDHIAPEALAHPHTTAYDLTMMGMVAGGERKESDWHKLLASAGYKVRKIWTSPLAIQGVIEAELLVDVQDGP</sequence>
<organism evidence="6 7">
    <name type="scientific">Oidiodendron maius (strain Zn)</name>
    <dbReference type="NCBI Taxonomy" id="913774"/>
    <lineage>
        <taxon>Eukaryota</taxon>
        <taxon>Fungi</taxon>
        <taxon>Dikarya</taxon>
        <taxon>Ascomycota</taxon>
        <taxon>Pezizomycotina</taxon>
        <taxon>Leotiomycetes</taxon>
        <taxon>Leotiomycetes incertae sedis</taxon>
        <taxon>Myxotrichaceae</taxon>
        <taxon>Oidiodendron</taxon>
    </lineage>
</organism>
<dbReference type="HOGENOM" id="CLU_005533_5_0_1"/>
<evidence type="ECO:0000313" key="7">
    <source>
        <dbReference type="Proteomes" id="UP000054321"/>
    </source>
</evidence>
<feature type="domain" description="O-methyltransferase C-terminal" evidence="4">
    <location>
        <begin position="222"/>
        <end position="382"/>
    </location>
</feature>
<dbReference type="InterPro" id="IPR036390">
    <property type="entry name" value="WH_DNA-bd_sf"/>
</dbReference>
<dbReference type="SUPFAM" id="SSF53335">
    <property type="entry name" value="S-adenosyl-L-methionine-dependent methyltransferases"/>
    <property type="match status" value="1"/>
</dbReference>